<feature type="region of interest" description="Disordered" evidence="1">
    <location>
        <begin position="60"/>
        <end position="79"/>
    </location>
</feature>
<dbReference type="Proteomes" id="UP000298324">
    <property type="component" value="Unassembled WGS sequence"/>
</dbReference>
<gene>
    <name evidence="3" type="ORF">Psch_04230</name>
</gene>
<reference evidence="3 4" key="1">
    <citation type="journal article" date="2018" name="Environ. Microbiol.">
        <title>Novel energy conservation strategies and behaviour of Pelotomaculum schinkii driving syntrophic propionate catabolism.</title>
        <authorList>
            <person name="Hidalgo-Ahumada C.A.P."/>
            <person name="Nobu M.K."/>
            <person name="Narihiro T."/>
            <person name="Tamaki H."/>
            <person name="Liu W.T."/>
            <person name="Kamagata Y."/>
            <person name="Stams A.J.M."/>
            <person name="Imachi H."/>
            <person name="Sousa D.Z."/>
        </authorList>
    </citation>
    <scope>NUCLEOTIDE SEQUENCE [LARGE SCALE GENOMIC DNA]</scope>
    <source>
        <strain evidence="3 4">HH</strain>
    </source>
</reference>
<organism evidence="3 4">
    <name type="scientific">Pelotomaculum schinkii</name>
    <dbReference type="NCBI Taxonomy" id="78350"/>
    <lineage>
        <taxon>Bacteria</taxon>
        <taxon>Bacillati</taxon>
        <taxon>Bacillota</taxon>
        <taxon>Clostridia</taxon>
        <taxon>Eubacteriales</taxon>
        <taxon>Desulfotomaculaceae</taxon>
        <taxon>Pelotomaculum</taxon>
    </lineage>
</organism>
<keyword evidence="2" id="KW-0472">Membrane</keyword>
<keyword evidence="4" id="KW-1185">Reference proteome</keyword>
<feature type="transmembrane region" description="Helical" evidence="2">
    <location>
        <begin position="34"/>
        <end position="52"/>
    </location>
</feature>
<proteinExistence type="predicted"/>
<comment type="caution">
    <text evidence="3">The sequence shown here is derived from an EMBL/GenBank/DDBJ whole genome shotgun (WGS) entry which is preliminary data.</text>
</comment>
<name>A0A4Y7R644_9FIRM</name>
<protein>
    <submittedName>
        <fullName evidence="3">Uncharacterized protein</fullName>
    </submittedName>
</protein>
<evidence type="ECO:0000313" key="4">
    <source>
        <dbReference type="Proteomes" id="UP000298324"/>
    </source>
</evidence>
<evidence type="ECO:0000313" key="3">
    <source>
        <dbReference type="EMBL" id="TEB04101.1"/>
    </source>
</evidence>
<dbReference type="RefSeq" id="WP_134220364.1">
    <property type="nucleotide sequence ID" value="NZ_QFGA01000005.1"/>
</dbReference>
<sequence>MGFFLALGSLVIIAITGALGILSAIRKDPVWKDWLLGSLAGFLLFFISLFIIPEPTATVSPQQTVEPGQQQTTGSAVYK</sequence>
<keyword evidence="2" id="KW-1133">Transmembrane helix</keyword>
<evidence type="ECO:0000256" key="1">
    <source>
        <dbReference type="SAM" id="MobiDB-lite"/>
    </source>
</evidence>
<accession>A0A4Y7R644</accession>
<evidence type="ECO:0000256" key="2">
    <source>
        <dbReference type="SAM" id="Phobius"/>
    </source>
</evidence>
<keyword evidence="2" id="KW-0812">Transmembrane</keyword>
<dbReference type="AlphaFoldDB" id="A0A4Y7R644"/>
<dbReference type="EMBL" id="QFGA01000005">
    <property type="protein sequence ID" value="TEB04101.1"/>
    <property type="molecule type" value="Genomic_DNA"/>
</dbReference>